<keyword evidence="1" id="KW-0812">Transmembrane</keyword>
<feature type="transmembrane region" description="Helical" evidence="1">
    <location>
        <begin position="558"/>
        <end position="577"/>
    </location>
</feature>
<organism evidence="3 4">
    <name type="scientific">Actinokineospora soli</name>
    <dbReference type="NCBI Taxonomy" id="1048753"/>
    <lineage>
        <taxon>Bacteria</taxon>
        <taxon>Bacillati</taxon>
        <taxon>Actinomycetota</taxon>
        <taxon>Actinomycetes</taxon>
        <taxon>Pseudonocardiales</taxon>
        <taxon>Pseudonocardiaceae</taxon>
        <taxon>Actinokineospora</taxon>
    </lineage>
</organism>
<feature type="transmembrane region" description="Helical" evidence="1">
    <location>
        <begin position="444"/>
        <end position="463"/>
    </location>
</feature>
<comment type="caution">
    <text evidence="3">The sequence shown here is derived from an EMBL/GenBank/DDBJ whole genome shotgun (WGS) entry which is preliminary data.</text>
</comment>
<dbReference type="InterPro" id="IPR007111">
    <property type="entry name" value="NACHT_NTPase"/>
</dbReference>
<accession>A0ABW2TZ53</accession>
<feature type="transmembrane region" description="Helical" evidence="1">
    <location>
        <begin position="515"/>
        <end position="537"/>
    </location>
</feature>
<evidence type="ECO:0000259" key="2">
    <source>
        <dbReference type="Pfam" id="PF05729"/>
    </source>
</evidence>
<feature type="transmembrane region" description="Helical" evidence="1">
    <location>
        <begin position="589"/>
        <end position="612"/>
    </location>
</feature>
<evidence type="ECO:0000313" key="3">
    <source>
        <dbReference type="EMBL" id="MFC7618344.1"/>
    </source>
</evidence>
<feature type="transmembrane region" description="Helical" evidence="1">
    <location>
        <begin position="420"/>
        <end position="438"/>
    </location>
</feature>
<keyword evidence="1" id="KW-0472">Membrane</keyword>
<protein>
    <submittedName>
        <fullName evidence="3">NACHT domain-containing protein</fullName>
    </submittedName>
</protein>
<evidence type="ECO:0000313" key="4">
    <source>
        <dbReference type="Proteomes" id="UP001596512"/>
    </source>
</evidence>
<evidence type="ECO:0000256" key="1">
    <source>
        <dbReference type="SAM" id="Phobius"/>
    </source>
</evidence>
<dbReference type="Proteomes" id="UP001596512">
    <property type="component" value="Unassembled WGS sequence"/>
</dbReference>
<proteinExistence type="predicted"/>
<feature type="domain" description="NACHT" evidence="2">
    <location>
        <begin position="144"/>
        <end position="293"/>
    </location>
</feature>
<dbReference type="Pfam" id="PF05729">
    <property type="entry name" value="NACHT"/>
    <property type="match status" value="1"/>
</dbReference>
<reference evidence="4" key="1">
    <citation type="journal article" date="2019" name="Int. J. Syst. Evol. Microbiol.">
        <title>The Global Catalogue of Microorganisms (GCM) 10K type strain sequencing project: providing services to taxonomists for standard genome sequencing and annotation.</title>
        <authorList>
            <consortium name="The Broad Institute Genomics Platform"/>
            <consortium name="The Broad Institute Genome Sequencing Center for Infectious Disease"/>
            <person name="Wu L."/>
            <person name="Ma J."/>
        </authorList>
    </citation>
    <scope>NUCLEOTIDE SEQUENCE [LARGE SCALE GENOMIC DNA]</scope>
    <source>
        <strain evidence="4">JCM 17695</strain>
    </source>
</reference>
<gene>
    <name evidence="3" type="ORF">ACFQV2_38240</name>
</gene>
<feature type="transmembrane region" description="Helical" evidence="1">
    <location>
        <begin position="43"/>
        <end position="61"/>
    </location>
</feature>
<dbReference type="InterPro" id="IPR027417">
    <property type="entry name" value="P-loop_NTPase"/>
</dbReference>
<keyword evidence="4" id="KW-1185">Reference proteome</keyword>
<feature type="transmembrane region" description="Helical" evidence="1">
    <location>
        <begin position="484"/>
        <end position="503"/>
    </location>
</feature>
<dbReference type="Gene3D" id="3.40.50.300">
    <property type="entry name" value="P-loop containing nucleotide triphosphate hydrolases"/>
    <property type="match status" value="1"/>
</dbReference>
<dbReference type="EMBL" id="JBHTEY010000004">
    <property type="protein sequence ID" value="MFC7618344.1"/>
    <property type="molecule type" value="Genomic_DNA"/>
</dbReference>
<feature type="transmembrane region" description="Helical" evidence="1">
    <location>
        <begin position="12"/>
        <end position="31"/>
    </location>
</feature>
<sequence length="677" mass="75212">MRRVKPEWRRAAFVAYLVFLVTLGSGYFVNLGSERAPQYLKDHWWAGLIIISVLIALPLAWQARENTRNDRRSAAVRRQMVRKIEAETRALLDRMMANVPRIQLYAHIRPGGMQSTSEGRCEDLSEVRPIVPQRVDQLFDDIGRAMLLSGKGGSGKRVFLADLCAGLCRRFRDELSPDVPVLVSLSGKNPRTPFEVWLRDAIVAAYPGISPRAARECIDDRALILLVDGLDDITEFDNRVRVLRELEDFLKKGLCAIAVSCRSDAVRGLTIPSAIGYRVEVKSPDVETAKQYLASLKSPAADAVAAVPPTDTAWWSLIGTPLLLGIIAQISALAPDAKLVSEGNAKSRRRYILSRYVDVVVGRHKGGHVEYSPQDARRWLSWLAAWMKRHGQSEFYVDRIPASWIADVTDVVSLRERPSIWAPTIYAVLLSAVVAGMFGGDWEALMTATAYGLPMLLLTKRHIGRFHRDASQPIRLVWRMYGRWLVPFVSALPFIFVAVYVVNDALGLGQSTMDLLLVTLTGGTILAPIALVEVLAPQGMSNDVGLPSGARIRRNQRNAWLTAFGVCLPLVVLIAITRSLRVGDLALGFWGTLPLVVILPYCGWLVGGGVAMMQYRALFKVLAQTGRGPADYVRFLAWAQDRLILQTNGSGVRFPHREVRDFLAQSWRDGRQSGQSK</sequence>
<name>A0ABW2TZ53_9PSEU</name>
<keyword evidence="1" id="KW-1133">Transmembrane helix</keyword>